<accession>A0AA38L7V3</accession>
<dbReference type="Pfam" id="PF00011">
    <property type="entry name" value="HSP20"/>
    <property type="match status" value="1"/>
</dbReference>
<organism evidence="5 6">
    <name type="scientific">Taxus chinensis</name>
    <name type="common">Chinese yew</name>
    <name type="synonym">Taxus wallichiana var. chinensis</name>
    <dbReference type="NCBI Taxonomy" id="29808"/>
    <lineage>
        <taxon>Eukaryota</taxon>
        <taxon>Viridiplantae</taxon>
        <taxon>Streptophyta</taxon>
        <taxon>Embryophyta</taxon>
        <taxon>Tracheophyta</taxon>
        <taxon>Spermatophyta</taxon>
        <taxon>Pinopsida</taxon>
        <taxon>Pinidae</taxon>
        <taxon>Conifers II</taxon>
        <taxon>Cupressales</taxon>
        <taxon>Taxaceae</taxon>
        <taxon>Taxus</taxon>
    </lineage>
</organism>
<dbReference type="EMBL" id="JAHRHJ020000006">
    <property type="protein sequence ID" value="KAH9310985.1"/>
    <property type="molecule type" value="Genomic_DNA"/>
</dbReference>
<feature type="domain" description="SHSP" evidence="4">
    <location>
        <begin position="1"/>
        <end position="91"/>
    </location>
</feature>
<dbReference type="OMA" id="TDHICAR"/>
<evidence type="ECO:0000256" key="3">
    <source>
        <dbReference type="RuleBase" id="RU003616"/>
    </source>
</evidence>
<dbReference type="SUPFAM" id="SSF49764">
    <property type="entry name" value="HSP20-like chaperones"/>
    <property type="match status" value="1"/>
</dbReference>
<name>A0AA38L7V3_TAXCH</name>
<evidence type="ECO:0000313" key="5">
    <source>
        <dbReference type="EMBL" id="KAH9310985.1"/>
    </source>
</evidence>
<evidence type="ECO:0000259" key="4">
    <source>
        <dbReference type="PROSITE" id="PS01031"/>
    </source>
</evidence>
<evidence type="ECO:0000313" key="6">
    <source>
        <dbReference type="Proteomes" id="UP000824469"/>
    </source>
</evidence>
<evidence type="ECO:0000256" key="1">
    <source>
        <dbReference type="ARBA" id="ARBA00023016"/>
    </source>
</evidence>
<comment type="similarity">
    <text evidence="2 3">Belongs to the small heat shock protein (HSP20) family.</text>
</comment>
<evidence type="ECO:0000256" key="2">
    <source>
        <dbReference type="PROSITE-ProRule" id="PRU00285"/>
    </source>
</evidence>
<gene>
    <name evidence="5" type="ORF">KI387_026020</name>
</gene>
<comment type="caution">
    <text evidence="5">The sequence shown here is derived from an EMBL/GenBank/DDBJ whole genome shotgun (WGS) entry which is preliminary data.</text>
</comment>
<sequence>MNIKVKWKETSDAHLFTIDFPRLNKEEVKIELVDEQTLRISREQVKEETENNYMWNLVERSSERFMRKFRLADNVNTDHICARLENGLLSV</sequence>
<dbReference type="Proteomes" id="UP000824469">
    <property type="component" value="Unassembled WGS sequence"/>
</dbReference>
<dbReference type="InterPro" id="IPR031107">
    <property type="entry name" value="Small_HSP"/>
</dbReference>
<protein>
    <recommendedName>
        <fullName evidence="4">SHSP domain-containing protein</fullName>
    </recommendedName>
</protein>
<keyword evidence="1" id="KW-0346">Stress response</keyword>
<proteinExistence type="inferred from homology"/>
<dbReference type="InterPro" id="IPR008978">
    <property type="entry name" value="HSP20-like_chaperone"/>
</dbReference>
<feature type="non-terminal residue" evidence="5">
    <location>
        <position position="91"/>
    </location>
</feature>
<dbReference type="InterPro" id="IPR002068">
    <property type="entry name" value="A-crystallin/Hsp20_dom"/>
</dbReference>
<dbReference type="AlphaFoldDB" id="A0AA38L7V3"/>
<dbReference type="Gene3D" id="2.60.40.790">
    <property type="match status" value="1"/>
</dbReference>
<dbReference type="PANTHER" id="PTHR11527">
    <property type="entry name" value="HEAT-SHOCK PROTEIN 20 FAMILY MEMBER"/>
    <property type="match status" value="1"/>
</dbReference>
<dbReference type="PROSITE" id="PS01031">
    <property type="entry name" value="SHSP"/>
    <property type="match status" value="1"/>
</dbReference>
<keyword evidence="6" id="KW-1185">Reference proteome</keyword>
<reference evidence="5 6" key="1">
    <citation type="journal article" date="2021" name="Nat. Plants">
        <title>The Taxus genome provides insights into paclitaxel biosynthesis.</title>
        <authorList>
            <person name="Xiong X."/>
            <person name="Gou J."/>
            <person name="Liao Q."/>
            <person name="Li Y."/>
            <person name="Zhou Q."/>
            <person name="Bi G."/>
            <person name="Li C."/>
            <person name="Du R."/>
            <person name="Wang X."/>
            <person name="Sun T."/>
            <person name="Guo L."/>
            <person name="Liang H."/>
            <person name="Lu P."/>
            <person name="Wu Y."/>
            <person name="Zhang Z."/>
            <person name="Ro D.K."/>
            <person name="Shang Y."/>
            <person name="Huang S."/>
            <person name="Yan J."/>
        </authorList>
    </citation>
    <scope>NUCLEOTIDE SEQUENCE [LARGE SCALE GENOMIC DNA]</scope>
    <source>
        <strain evidence="5">Ta-2019</strain>
    </source>
</reference>